<organism evidence="7 8">
    <name type="scientific">Ornithinimicrobium humiphilum</name>
    <dbReference type="NCBI Taxonomy" id="125288"/>
    <lineage>
        <taxon>Bacteria</taxon>
        <taxon>Bacillati</taxon>
        <taxon>Actinomycetota</taxon>
        <taxon>Actinomycetes</taxon>
        <taxon>Micrococcales</taxon>
        <taxon>Ornithinimicrobiaceae</taxon>
        <taxon>Ornithinimicrobium</taxon>
    </lineage>
</organism>
<protein>
    <recommendedName>
        <fullName evidence="5">ABC-type quaternary amine transporter</fullName>
        <ecNumber evidence="5">7.6.2.9</ecNumber>
    </recommendedName>
</protein>
<dbReference type="InterPro" id="IPR003439">
    <property type="entry name" value="ABC_transporter-like_ATP-bd"/>
</dbReference>
<evidence type="ECO:0000256" key="3">
    <source>
        <dbReference type="ARBA" id="ARBA00022741"/>
    </source>
</evidence>
<dbReference type="InterPro" id="IPR017871">
    <property type="entry name" value="ABC_transporter-like_CS"/>
</dbReference>
<dbReference type="GO" id="GO:0016887">
    <property type="term" value="F:ATP hydrolysis activity"/>
    <property type="evidence" value="ECO:0007669"/>
    <property type="project" value="InterPro"/>
</dbReference>
<evidence type="ECO:0000259" key="6">
    <source>
        <dbReference type="PROSITE" id="PS50893"/>
    </source>
</evidence>
<gene>
    <name evidence="7" type="ORF">FB476_0154</name>
</gene>
<dbReference type="RefSeq" id="WP_141817093.1">
    <property type="nucleotide sequence ID" value="NZ_BAAAIL010000003.1"/>
</dbReference>
<evidence type="ECO:0000256" key="5">
    <source>
        <dbReference type="ARBA" id="ARBA00066388"/>
    </source>
</evidence>
<keyword evidence="8" id="KW-1185">Reference proteome</keyword>
<dbReference type="InterPro" id="IPR003593">
    <property type="entry name" value="AAA+_ATPase"/>
</dbReference>
<accession>A0A543KJR2</accession>
<comment type="similarity">
    <text evidence="1">Belongs to the ABC transporter superfamily.</text>
</comment>
<dbReference type="Gene3D" id="3.40.50.300">
    <property type="entry name" value="P-loop containing nucleotide triphosphate hydrolases"/>
    <property type="match status" value="1"/>
</dbReference>
<dbReference type="GO" id="GO:0005524">
    <property type="term" value="F:ATP binding"/>
    <property type="evidence" value="ECO:0007669"/>
    <property type="project" value="UniProtKB-KW"/>
</dbReference>
<dbReference type="FunFam" id="3.40.50.300:FF:000425">
    <property type="entry name" value="Probable ABC transporter, ATP-binding subunit"/>
    <property type="match status" value="1"/>
</dbReference>
<dbReference type="EC" id="7.6.2.9" evidence="5"/>
<dbReference type="PROSITE" id="PS50893">
    <property type="entry name" value="ABC_TRANSPORTER_2"/>
    <property type="match status" value="1"/>
</dbReference>
<dbReference type="AlphaFoldDB" id="A0A543KJR2"/>
<dbReference type="SMART" id="SM00382">
    <property type="entry name" value="AAA"/>
    <property type="match status" value="1"/>
</dbReference>
<evidence type="ECO:0000313" key="8">
    <source>
        <dbReference type="Proteomes" id="UP000315133"/>
    </source>
</evidence>
<dbReference type="PANTHER" id="PTHR43117">
    <property type="entry name" value="OSMOPROTECTANT IMPORT ATP-BINDING PROTEIN OSMV"/>
    <property type="match status" value="1"/>
</dbReference>
<dbReference type="PANTHER" id="PTHR43117:SF4">
    <property type="entry name" value="OSMOPROTECTANT IMPORT ATP-BINDING PROTEIN OSMV"/>
    <property type="match status" value="1"/>
</dbReference>
<keyword evidence="2" id="KW-0813">Transport</keyword>
<evidence type="ECO:0000256" key="4">
    <source>
        <dbReference type="ARBA" id="ARBA00022840"/>
    </source>
</evidence>
<evidence type="ECO:0000256" key="2">
    <source>
        <dbReference type="ARBA" id="ARBA00022448"/>
    </source>
</evidence>
<evidence type="ECO:0000256" key="1">
    <source>
        <dbReference type="ARBA" id="ARBA00005417"/>
    </source>
</evidence>
<dbReference type="Proteomes" id="UP000315133">
    <property type="component" value="Unassembled WGS sequence"/>
</dbReference>
<dbReference type="GO" id="GO:0015418">
    <property type="term" value="F:ABC-type quaternary ammonium compound transporting activity"/>
    <property type="evidence" value="ECO:0007669"/>
    <property type="project" value="UniProtKB-EC"/>
</dbReference>
<dbReference type="Pfam" id="PF00005">
    <property type="entry name" value="ABC_tran"/>
    <property type="match status" value="1"/>
</dbReference>
<dbReference type="OrthoDB" id="9802264at2"/>
<feature type="domain" description="ABC transporter" evidence="6">
    <location>
        <begin position="2"/>
        <end position="237"/>
    </location>
</feature>
<dbReference type="SUPFAM" id="SSF52540">
    <property type="entry name" value="P-loop containing nucleoside triphosphate hydrolases"/>
    <property type="match status" value="1"/>
</dbReference>
<proteinExistence type="inferred from homology"/>
<comment type="caution">
    <text evidence="7">The sequence shown here is derived from an EMBL/GenBank/DDBJ whole genome shotgun (WGS) entry which is preliminary data.</text>
</comment>
<keyword evidence="3" id="KW-0547">Nucleotide-binding</keyword>
<keyword evidence="4 7" id="KW-0067">ATP-binding</keyword>
<name>A0A543KJR2_9MICO</name>
<evidence type="ECO:0000313" key="7">
    <source>
        <dbReference type="EMBL" id="TQM95315.1"/>
    </source>
</evidence>
<dbReference type="InterPro" id="IPR027417">
    <property type="entry name" value="P-loop_NTPase"/>
</dbReference>
<reference evidence="7 8" key="1">
    <citation type="submission" date="2019-06" db="EMBL/GenBank/DDBJ databases">
        <title>Sequencing the genomes of 1000 actinobacteria strains.</title>
        <authorList>
            <person name="Klenk H.-P."/>
        </authorList>
    </citation>
    <scope>NUCLEOTIDE SEQUENCE [LARGE SCALE GENOMIC DNA]</scope>
    <source>
        <strain evidence="7 8">DSM 12362</strain>
    </source>
</reference>
<sequence length="354" mass="37225">MIRFESVTKRYADGTVAVDDLTLEVPRGGITVLVGPSGCGKTTSLRMVNRMVEPTSGRVLLDGEDVAARPAAQLRRSIGYVIQHAGLFPHRTVLGNVMTVPRLLGWDRARARAAAMEALEKVGLTADQARRYPAQLSGGQQQRVGVARALASGPEVVLMDEPFSAVDPIVRAELQDEVRRLQRELGITVVLVTHDIDEALGLGDTVAVLREGGHLAQVADPATLLAEPADDFVASFVGRDRGYRALGFADVAVEPRPVPTARLGESVPAGAGWVLAVDEAGAPLGWADATGWGGPLTEQRLQRLGGLAPLGASARTLLDAALSSPSRRGVVVADGRVVGTVGADEVLAALGERR</sequence>
<dbReference type="EMBL" id="VFPU01000001">
    <property type="protein sequence ID" value="TQM95315.1"/>
    <property type="molecule type" value="Genomic_DNA"/>
</dbReference>
<dbReference type="PROSITE" id="PS00211">
    <property type="entry name" value="ABC_TRANSPORTER_1"/>
    <property type="match status" value="1"/>
</dbReference>